<reference evidence="1 2" key="1">
    <citation type="submission" date="2021-06" db="EMBL/GenBank/DDBJ databases">
        <authorList>
            <person name="Kallberg Y."/>
            <person name="Tangrot J."/>
            <person name="Rosling A."/>
        </authorList>
    </citation>
    <scope>NUCLEOTIDE SEQUENCE [LARGE SCALE GENOMIC DNA]</scope>
    <source>
        <strain evidence="1 2">120-4 pot B 10/14</strain>
    </source>
</reference>
<proteinExistence type="predicted"/>
<keyword evidence="2" id="KW-1185">Reference proteome</keyword>
<protein>
    <submittedName>
        <fullName evidence="1">25321_t:CDS:1</fullName>
    </submittedName>
</protein>
<sequence>ELLIRASNLIFQYRKFSIKFGIDNQKDLILLKNALINSQDFNKTSIFAKQNNKPKLQIVQYQDNQLISSQSSTEQNLTNKPTSKIVQYQAININLTSNKNNN</sequence>
<comment type="caution">
    <text evidence="1">The sequence shown here is derived from an EMBL/GenBank/DDBJ whole genome shotgun (WGS) entry which is preliminary data.</text>
</comment>
<feature type="non-terminal residue" evidence="1">
    <location>
        <position position="1"/>
    </location>
</feature>
<organism evidence="1 2">
    <name type="scientific">Gigaspora margarita</name>
    <dbReference type="NCBI Taxonomy" id="4874"/>
    <lineage>
        <taxon>Eukaryota</taxon>
        <taxon>Fungi</taxon>
        <taxon>Fungi incertae sedis</taxon>
        <taxon>Mucoromycota</taxon>
        <taxon>Glomeromycotina</taxon>
        <taxon>Glomeromycetes</taxon>
        <taxon>Diversisporales</taxon>
        <taxon>Gigasporaceae</taxon>
        <taxon>Gigaspora</taxon>
    </lineage>
</organism>
<evidence type="ECO:0000313" key="2">
    <source>
        <dbReference type="Proteomes" id="UP000789901"/>
    </source>
</evidence>
<dbReference type="EMBL" id="CAJVQB010061634">
    <property type="protein sequence ID" value="CAG8839945.1"/>
    <property type="molecule type" value="Genomic_DNA"/>
</dbReference>
<gene>
    <name evidence="1" type="ORF">GMARGA_LOCUS34677</name>
</gene>
<name>A0ABN7WTB3_GIGMA</name>
<evidence type="ECO:0000313" key="1">
    <source>
        <dbReference type="EMBL" id="CAG8839945.1"/>
    </source>
</evidence>
<accession>A0ABN7WTB3</accession>
<dbReference type="Proteomes" id="UP000789901">
    <property type="component" value="Unassembled WGS sequence"/>
</dbReference>